<dbReference type="GO" id="GO:0016020">
    <property type="term" value="C:membrane"/>
    <property type="evidence" value="ECO:0007669"/>
    <property type="project" value="TreeGrafter"/>
</dbReference>
<evidence type="ECO:0000256" key="1">
    <source>
        <dbReference type="ARBA" id="ARBA00022723"/>
    </source>
</evidence>
<sequence>MLYAGVAWHSSGYEVVFSRDAGSGGAPVPSARFGPSERDALVAHLRSVADHADDELVSVVDSTNGIIDGLLMAVGLRVHRADPWSLPERPVLGSVGAADLAEAARRDLARLDRLTIDDGTLTGRVTEQLATMKRSAAAEAPLRAAGRWFTHGARDERVVALTFDDGPQPPYTGQVLDILDHYGVPATFFCVGLNALERSKDTDRMMAAGHTVANHTWSHAYLPDLTRDQLREQLARTFEVLPRIDGEPVRYFRPPYGSRSPEVVGWLGEEDVTTVTWDVDAEDWTLPSPEKIAADVLRKTEPGSVILLHDGGGDRSRTVASVPLVIEGLQERGYRFVLLDELKPAI</sequence>
<dbReference type="Pfam" id="PF01522">
    <property type="entry name" value="Polysacc_deac_1"/>
    <property type="match status" value="1"/>
</dbReference>
<dbReference type="AlphaFoldDB" id="A0A7K1KXB4"/>
<comment type="caution">
    <text evidence="4">The sequence shown here is derived from an EMBL/GenBank/DDBJ whole genome shotgun (WGS) entry which is preliminary data.</text>
</comment>
<dbReference type="PROSITE" id="PS51677">
    <property type="entry name" value="NODB"/>
    <property type="match status" value="1"/>
</dbReference>
<reference evidence="4 5" key="1">
    <citation type="submission" date="2019-11" db="EMBL/GenBank/DDBJ databases">
        <authorList>
            <person name="Cao P."/>
        </authorList>
    </citation>
    <scope>NUCLEOTIDE SEQUENCE [LARGE SCALE GENOMIC DNA]</scope>
    <source>
        <strain evidence="4 5">NEAU-AAG5</strain>
    </source>
</reference>
<dbReference type="EMBL" id="WOFH01000003">
    <property type="protein sequence ID" value="MUN36799.1"/>
    <property type="molecule type" value="Genomic_DNA"/>
</dbReference>
<dbReference type="InterPro" id="IPR011330">
    <property type="entry name" value="Glyco_hydro/deAcase_b/a-brl"/>
</dbReference>
<gene>
    <name evidence="4" type="ORF">GNZ18_09340</name>
</gene>
<evidence type="ECO:0000313" key="5">
    <source>
        <dbReference type="Proteomes" id="UP000432015"/>
    </source>
</evidence>
<dbReference type="GO" id="GO:0005975">
    <property type="term" value="P:carbohydrate metabolic process"/>
    <property type="evidence" value="ECO:0007669"/>
    <property type="project" value="InterPro"/>
</dbReference>
<dbReference type="GO" id="GO:0016810">
    <property type="term" value="F:hydrolase activity, acting on carbon-nitrogen (but not peptide) bonds"/>
    <property type="evidence" value="ECO:0007669"/>
    <property type="project" value="InterPro"/>
</dbReference>
<organism evidence="4 5">
    <name type="scientific">Actinomadura litoris</name>
    <dbReference type="NCBI Taxonomy" id="2678616"/>
    <lineage>
        <taxon>Bacteria</taxon>
        <taxon>Bacillati</taxon>
        <taxon>Actinomycetota</taxon>
        <taxon>Actinomycetes</taxon>
        <taxon>Streptosporangiales</taxon>
        <taxon>Thermomonosporaceae</taxon>
        <taxon>Actinomadura</taxon>
    </lineage>
</organism>
<dbReference type="Proteomes" id="UP000432015">
    <property type="component" value="Unassembled WGS sequence"/>
</dbReference>
<dbReference type="InterPro" id="IPR050248">
    <property type="entry name" value="Polysacc_deacetylase_ArnD"/>
</dbReference>
<keyword evidence="1" id="KW-0479">Metal-binding</keyword>
<dbReference type="PANTHER" id="PTHR10587:SF133">
    <property type="entry name" value="CHITIN DEACETYLASE 1-RELATED"/>
    <property type="match status" value="1"/>
</dbReference>
<dbReference type="PANTHER" id="PTHR10587">
    <property type="entry name" value="GLYCOSYL TRANSFERASE-RELATED"/>
    <property type="match status" value="1"/>
</dbReference>
<dbReference type="GO" id="GO:0046872">
    <property type="term" value="F:metal ion binding"/>
    <property type="evidence" value="ECO:0007669"/>
    <property type="project" value="UniProtKB-KW"/>
</dbReference>
<dbReference type="SUPFAM" id="SSF88713">
    <property type="entry name" value="Glycoside hydrolase/deacetylase"/>
    <property type="match status" value="1"/>
</dbReference>
<dbReference type="CDD" id="cd10917">
    <property type="entry name" value="CE4_NodB_like_6s_7s"/>
    <property type="match status" value="1"/>
</dbReference>
<keyword evidence="5" id="KW-1185">Reference proteome</keyword>
<keyword evidence="2" id="KW-0378">Hydrolase</keyword>
<evidence type="ECO:0000313" key="4">
    <source>
        <dbReference type="EMBL" id="MUN36799.1"/>
    </source>
</evidence>
<protein>
    <submittedName>
        <fullName evidence="4">Polysaccharide deacetylase family protein</fullName>
    </submittedName>
</protein>
<name>A0A7K1KXB4_9ACTN</name>
<dbReference type="RefSeq" id="WP_156215854.1">
    <property type="nucleotide sequence ID" value="NZ_WOFH01000003.1"/>
</dbReference>
<proteinExistence type="predicted"/>
<dbReference type="InterPro" id="IPR002509">
    <property type="entry name" value="NODB_dom"/>
</dbReference>
<dbReference type="Gene3D" id="3.20.20.370">
    <property type="entry name" value="Glycoside hydrolase/deacetylase"/>
    <property type="match status" value="1"/>
</dbReference>
<accession>A0A7K1KXB4</accession>
<evidence type="ECO:0000259" key="3">
    <source>
        <dbReference type="PROSITE" id="PS51677"/>
    </source>
</evidence>
<evidence type="ECO:0000256" key="2">
    <source>
        <dbReference type="ARBA" id="ARBA00022801"/>
    </source>
</evidence>
<feature type="domain" description="NodB homology" evidence="3">
    <location>
        <begin position="157"/>
        <end position="337"/>
    </location>
</feature>